<evidence type="ECO:0000313" key="3">
    <source>
        <dbReference type="RefSeq" id="XP_067153099.1"/>
    </source>
</evidence>
<dbReference type="RefSeq" id="XP_067153099.1">
    <property type="nucleotide sequence ID" value="XM_067296998.1"/>
</dbReference>
<sequence>MGPSITRFREWSDSTCGGEQKGPVLAKLASATLQAPGTIIDMKTVFLMIFLWALAYTHPVPNHMSAHPRSSAEWEDTASEEHMNELAGLDDEDERSPYASRERGEMDIAGDSDDPDPADGNDVDEEIAEHNGGAERIRIREAQHKNWVDHEDASDLDEVEDQHENSLGQHPDEKHFLEEDVHNADNGDKGERYGTASHGSENYNVGGNGLLYRPAGLFPRGGYRERSDLVDEEDDSGDDTFDENNEGEERGEGPTYTIRPNEAGEHDTFGDNDQNGDHRDTVMGRKQHGSSSSSSESRSLDHREYKNYIASRYGQTYRRGGDSDSSSQEERYDFDSEEMQDDDPSIFDSFGSNSKGFRATFRSKESSQESSQEAGKAVLKVSDQSEEESRSEELPDGPDDSEEDDSLQHDDSKSVEAGDADSREDSQSVEDKSESEEQTSQSKENSADKSREDVDSKSREEPASQSDEESRESQEENSKEVLSKSDERSGSKSEEGQEDRESAEDNSKPSGLDSESAEDEGDQSESREKSKSTEDSLESEEDRNDSIPDEDSPSRSKSAESQSSSHESDSSEEGPTTDSHDSEDVPGEDSTSVESDSSDSTEEEHSHSAEENSHSREDATNESASHGDNSLPRSLESENRKRRLHAYHNKHIGDYDDNDCQDGY</sequence>
<dbReference type="Pfam" id="PF07263">
    <property type="entry name" value="DMP1"/>
    <property type="match status" value="1"/>
</dbReference>
<dbReference type="InterPro" id="IPR009889">
    <property type="entry name" value="DMP1"/>
</dbReference>
<feature type="compositionally biased region" description="Acidic residues" evidence="1">
    <location>
        <begin position="394"/>
        <end position="405"/>
    </location>
</feature>
<feature type="compositionally biased region" description="Acidic residues" evidence="1">
    <location>
        <begin position="230"/>
        <end position="246"/>
    </location>
</feature>
<feature type="compositionally biased region" description="Acidic residues" evidence="1">
    <location>
        <begin position="655"/>
        <end position="664"/>
    </location>
</feature>
<feature type="compositionally biased region" description="Basic and acidic residues" evidence="1">
    <location>
        <begin position="406"/>
        <end position="432"/>
    </location>
</feature>
<dbReference type="GeneID" id="106496652"/>
<feature type="compositionally biased region" description="Polar residues" evidence="1">
    <location>
        <begin position="621"/>
        <end position="632"/>
    </location>
</feature>
<dbReference type="PANTHER" id="PTHR23400:SF0">
    <property type="entry name" value="DENTIN MATRIX ACIDIC PHOSPHOPROTEIN 1"/>
    <property type="match status" value="1"/>
</dbReference>
<feature type="compositionally biased region" description="Basic and acidic residues" evidence="1">
    <location>
        <begin position="128"/>
        <end position="153"/>
    </location>
</feature>
<accession>A0ABM4EKA5</accession>
<feature type="compositionally biased region" description="Acidic residues" evidence="1">
    <location>
        <begin position="535"/>
        <end position="551"/>
    </location>
</feature>
<dbReference type="PANTHER" id="PTHR23400">
    <property type="entry name" value="DENTIN MATRIX ACIDIC PHOSPHOPROTEIN 1"/>
    <property type="match status" value="1"/>
</dbReference>
<feature type="compositionally biased region" description="Acidic residues" evidence="1">
    <location>
        <begin position="335"/>
        <end position="345"/>
    </location>
</feature>
<gene>
    <name evidence="3" type="primary">LOC106496652</name>
</gene>
<dbReference type="Proteomes" id="UP001652627">
    <property type="component" value="Chromosome 5"/>
</dbReference>
<feature type="compositionally biased region" description="Basic and acidic residues" evidence="1">
    <location>
        <begin position="262"/>
        <end position="283"/>
    </location>
</feature>
<feature type="compositionally biased region" description="Basic and acidic residues" evidence="1">
    <location>
        <begin position="603"/>
        <end position="619"/>
    </location>
</feature>
<feature type="region of interest" description="Disordered" evidence="1">
    <location>
        <begin position="64"/>
        <end position="664"/>
    </location>
</feature>
<feature type="compositionally biased region" description="Basic and acidic residues" evidence="1">
    <location>
        <begin position="471"/>
        <end position="507"/>
    </location>
</feature>
<organism evidence="2 3">
    <name type="scientific">Apteryx mantelli</name>
    <name type="common">North Island brown kiwi</name>
    <dbReference type="NCBI Taxonomy" id="2696672"/>
    <lineage>
        <taxon>Eukaryota</taxon>
        <taxon>Metazoa</taxon>
        <taxon>Chordata</taxon>
        <taxon>Craniata</taxon>
        <taxon>Vertebrata</taxon>
        <taxon>Euteleostomi</taxon>
        <taxon>Archelosauria</taxon>
        <taxon>Archosauria</taxon>
        <taxon>Dinosauria</taxon>
        <taxon>Saurischia</taxon>
        <taxon>Theropoda</taxon>
        <taxon>Coelurosauria</taxon>
        <taxon>Aves</taxon>
        <taxon>Palaeognathae</taxon>
        <taxon>Apterygiformes</taxon>
        <taxon>Apterygidae</taxon>
        <taxon>Apteryx</taxon>
    </lineage>
</organism>
<protein>
    <submittedName>
        <fullName evidence="3">Dentin matrix acidic phosphoprotein 1</fullName>
    </submittedName>
</protein>
<feature type="compositionally biased region" description="Acidic residues" evidence="1">
    <location>
        <begin position="108"/>
        <end position="127"/>
    </location>
</feature>
<feature type="compositionally biased region" description="Basic residues" evidence="1">
    <location>
        <begin position="640"/>
        <end position="650"/>
    </location>
</feature>
<feature type="region of interest" description="Disordered" evidence="1">
    <location>
        <begin position="1"/>
        <end position="21"/>
    </location>
</feature>
<feature type="compositionally biased region" description="Basic and acidic residues" evidence="1">
    <location>
        <begin position="524"/>
        <end position="534"/>
    </location>
</feature>
<keyword evidence="2" id="KW-1185">Reference proteome</keyword>
<proteinExistence type="predicted"/>
<feature type="compositionally biased region" description="Basic and acidic residues" evidence="1">
    <location>
        <begin position="170"/>
        <end position="192"/>
    </location>
</feature>
<evidence type="ECO:0000256" key="1">
    <source>
        <dbReference type="SAM" id="MobiDB-lite"/>
    </source>
</evidence>
<feature type="compositionally biased region" description="Basic and acidic residues" evidence="1">
    <location>
        <begin position="445"/>
        <end position="462"/>
    </location>
</feature>
<reference evidence="3" key="1">
    <citation type="submission" date="2025-08" db="UniProtKB">
        <authorList>
            <consortium name="RefSeq"/>
        </authorList>
    </citation>
    <scope>IDENTIFICATION</scope>
    <source>
        <tissue evidence="3">Blood</tissue>
    </source>
</reference>
<name>A0ABM4EKA5_9AVES</name>
<evidence type="ECO:0000313" key="2">
    <source>
        <dbReference type="Proteomes" id="UP001652627"/>
    </source>
</evidence>